<dbReference type="PANTHER" id="PTHR14286:SF2">
    <property type="entry name" value="CENTROSOMAL PROTEIN 15 KDA"/>
    <property type="match status" value="1"/>
</dbReference>
<dbReference type="Proteomes" id="UP000693946">
    <property type="component" value="Linkage Group LG4"/>
</dbReference>
<dbReference type="InterPro" id="IPR028006">
    <property type="entry name" value="CEP15-like"/>
</dbReference>
<gene>
    <name evidence="2" type="ORF">JOB18_046593</name>
</gene>
<comment type="caution">
    <text evidence="2">The sequence shown here is derived from an EMBL/GenBank/DDBJ whole genome shotgun (WGS) entry which is preliminary data.</text>
</comment>
<dbReference type="PANTHER" id="PTHR14286">
    <property type="entry name" value="GENE, 49355-RELATED"/>
    <property type="match status" value="1"/>
</dbReference>
<dbReference type="EMBL" id="JAGKHQ010000016">
    <property type="protein sequence ID" value="KAG7495247.1"/>
    <property type="molecule type" value="Genomic_DNA"/>
</dbReference>
<organism evidence="2 3">
    <name type="scientific">Solea senegalensis</name>
    <name type="common">Senegalese sole</name>
    <dbReference type="NCBI Taxonomy" id="28829"/>
    <lineage>
        <taxon>Eukaryota</taxon>
        <taxon>Metazoa</taxon>
        <taxon>Chordata</taxon>
        <taxon>Craniata</taxon>
        <taxon>Vertebrata</taxon>
        <taxon>Euteleostomi</taxon>
        <taxon>Actinopterygii</taxon>
        <taxon>Neopterygii</taxon>
        <taxon>Teleostei</taxon>
        <taxon>Neoteleostei</taxon>
        <taxon>Acanthomorphata</taxon>
        <taxon>Carangaria</taxon>
        <taxon>Pleuronectiformes</taxon>
        <taxon>Pleuronectoidei</taxon>
        <taxon>Soleidae</taxon>
        <taxon>Solea</taxon>
    </lineage>
</organism>
<evidence type="ECO:0000313" key="2">
    <source>
        <dbReference type="EMBL" id="KAG7495247.1"/>
    </source>
</evidence>
<dbReference type="AlphaFoldDB" id="A0AAV6QQU9"/>
<evidence type="ECO:0000256" key="1">
    <source>
        <dbReference type="SAM" id="MobiDB-lite"/>
    </source>
</evidence>
<name>A0AAV6QQU9_SOLSE</name>
<feature type="region of interest" description="Disordered" evidence="1">
    <location>
        <begin position="93"/>
        <end position="132"/>
    </location>
</feature>
<sequence>MELLEEHEDILRGRAELLQQMESHREQLNTLRTQQVKEREAARLRNATLLQDLQMIEDHLKVRQLPHPQLLALQTKYWASVEESLPAWEHFLLGKGPHPTDGPGQIPRRAKRIPSTSKDQGLPPRPKPRPAR</sequence>
<proteinExistence type="predicted"/>
<keyword evidence="3" id="KW-1185">Reference proteome</keyword>
<dbReference type="Pfam" id="PF15134">
    <property type="entry name" value="CEP15-like"/>
    <property type="match status" value="1"/>
</dbReference>
<reference evidence="2 3" key="1">
    <citation type="journal article" date="2021" name="Sci. Rep.">
        <title>Chromosome anchoring in Senegalese sole (Solea senegalensis) reveals sex-associated markers and genome rearrangements in flatfish.</title>
        <authorList>
            <person name="Guerrero-Cozar I."/>
            <person name="Gomez-Garrido J."/>
            <person name="Berbel C."/>
            <person name="Martinez-Blanch J.F."/>
            <person name="Alioto T."/>
            <person name="Claros M.G."/>
            <person name="Gagnaire P.A."/>
            <person name="Manchado M."/>
        </authorList>
    </citation>
    <scope>NUCLEOTIDE SEQUENCE [LARGE SCALE GENOMIC DNA]</scope>
    <source>
        <strain evidence="2">Sse05_10M</strain>
    </source>
</reference>
<evidence type="ECO:0000313" key="3">
    <source>
        <dbReference type="Proteomes" id="UP000693946"/>
    </source>
</evidence>
<accession>A0AAV6QQU9</accession>
<protein>
    <submittedName>
        <fullName evidence="2">Uncharacterized protein</fullName>
    </submittedName>
</protein>